<organism evidence="2 3">
    <name type="scientific">Lutibacter maritimus</name>
    <dbReference type="NCBI Taxonomy" id="593133"/>
    <lineage>
        <taxon>Bacteria</taxon>
        <taxon>Pseudomonadati</taxon>
        <taxon>Bacteroidota</taxon>
        <taxon>Flavobacteriia</taxon>
        <taxon>Flavobacteriales</taxon>
        <taxon>Flavobacteriaceae</taxon>
        <taxon>Lutibacter</taxon>
    </lineage>
</organism>
<evidence type="ECO:0000313" key="2">
    <source>
        <dbReference type="EMBL" id="SFS33676.1"/>
    </source>
</evidence>
<evidence type="ECO:0000259" key="1">
    <source>
        <dbReference type="PROSITE" id="PS50011"/>
    </source>
</evidence>
<dbReference type="PROSITE" id="PS50011">
    <property type="entry name" value="PROTEIN_KINASE_DOM"/>
    <property type="match status" value="1"/>
</dbReference>
<dbReference type="InterPro" id="IPR051130">
    <property type="entry name" value="Mito_struct-func_regulator"/>
</dbReference>
<sequence>MKTIDKIPVTKIQRASKLAQTGAKVGINYIKYYGDKLISSEVEAKQRLNQNNAEDIYDGLKKLKGSALKVAQMLSMEKSILPQAYVEKFSLAQFSVPPLSAPLVVKTFKNYFGKTPNEIFDEFNPNSVNAASIGQVHKAKKDGKTLAVKIQYPGVAGSIASDLALVKPIAMSMFNIKGKNSDKYFKEVENKLIEETNYILEIEQSKAVVAACEHIPNLKFPNYYENLSSERIITMDWMHGIHLSEFTAINNNENLANQLGQALWDFYMFQIHELKKVHADPHPGNFLVSNDGNLIALDFGCMKSIPESFYIPYFELANKNNLENKSYFQEKLFELEILKIEDSPEEIIFFNEMFHEMLSLFTQPFHQQYFDFSNPEFFGKIAELGERYSKNTELRKMNGNRGSKHFIYIYRTFFGLYNLMFDLKSNKIKIQNFKSL</sequence>
<dbReference type="InterPro" id="IPR004147">
    <property type="entry name" value="ABC1_dom"/>
</dbReference>
<dbReference type="Gene3D" id="1.10.510.10">
    <property type="entry name" value="Transferase(Phosphotransferase) domain 1"/>
    <property type="match status" value="1"/>
</dbReference>
<gene>
    <name evidence="2" type="ORF">SAMN04488006_0777</name>
</gene>
<proteinExistence type="predicted"/>
<dbReference type="RefSeq" id="WP_090222849.1">
    <property type="nucleotide sequence ID" value="NZ_FOZP01000001.1"/>
</dbReference>
<dbReference type="GO" id="GO:0004672">
    <property type="term" value="F:protein kinase activity"/>
    <property type="evidence" value="ECO:0007669"/>
    <property type="project" value="InterPro"/>
</dbReference>
<dbReference type="InterPro" id="IPR000719">
    <property type="entry name" value="Prot_kinase_dom"/>
</dbReference>
<dbReference type="Proteomes" id="UP000199312">
    <property type="component" value="Unassembled WGS sequence"/>
</dbReference>
<dbReference type="InterPro" id="IPR011009">
    <property type="entry name" value="Kinase-like_dom_sf"/>
</dbReference>
<evidence type="ECO:0000313" key="3">
    <source>
        <dbReference type="Proteomes" id="UP000199312"/>
    </source>
</evidence>
<dbReference type="Pfam" id="PF03109">
    <property type="entry name" value="ABC1"/>
    <property type="match status" value="1"/>
</dbReference>
<dbReference type="AlphaFoldDB" id="A0A1I6P0D8"/>
<name>A0A1I6P0D8_9FLAO</name>
<dbReference type="GO" id="GO:0005524">
    <property type="term" value="F:ATP binding"/>
    <property type="evidence" value="ECO:0007669"/>
    <property type="project" value="InterPro"/>
</dbReference>
<dbReference type="PANTHER" id="PTHR43173">
    <property type="entry name" value="ABC1 FAMILY PROTEIN"/>
    <property type="match status" value="1"/>
</dbReference>
<dbReference type="EMBL" id="FOZP01000001">
    <property type="protein sequence ID" value="SFS33676.1"/>
    <property type="molecule type" value="Genomic_DNA"/>
</dbReference>
<dbReference type="PANTHER" id="PTHR43173:SF19">
    <property type="entry name" value="AARF DOMAIN-CONTAINING PROTEIN KINASE 1"/>
    <property type="match status" value="1"/>
</dbReference>
<dbReference type="OrthoDB" id="9795390at2"/>
<keyword evidence="3" id="KW-1185">Reference proteome</keyword>
<feature type="domain" description="Protein kinase" evidence="1">
    <location>
        <begin position="122"/>
        <end position="436"/>
    </location>
</feature>
<protein>
    <submittedName>
        <fullName evidence="2">ABC1 family protein</fullName>
    </submittedName>
</protein>
<reference evidence="3" key="1">
    <citation type="submission" date="2016-10" db="EMBL/GenBank/DDBJ databases">
        <authorList>
            <person name="Varghese N."/>
            <person name="Submissions S."/>
        </authorList>
    </citation>
    <scope>NUCLEOTIDE SEQUENCE [LARGE SCALE GENOMIC DNA]</scope>
    <source>
        <strain evidence="3">DSM 24450</strain>
    </source>
</reference>
<accession>A0A1I6P0D8</accession>
<dbReference type="SUPFAM" id="SSF56112">
    <property type="entry name" value="Protein kinase-like (PK-like)"/>
    <property type="match status" value="1"/>
</dbReference>
<dbReference type="STRING" id="593133.SAMN04488006_0777"/>